<dbReference type="AlphaFoldDB" id="A0A7S4ILB9"/>
<sequence>MTPISRTRVIGARSGKAAVVDFSSARPTDRNRPFFAARHPSGIKHPIAPLLSVRQWALPPPLGTASNACEERDILQCANDDARIGIEPHTPRAASRPVPPPIDRRTCA</sequence>
<feature type="region of interest" description="Disordered" evidence="1">
    <location>
        <begin position="86"/>
        <end position="108"/>
    </location>
</feature>
<proteinExistence type="predicted"/>
<reference evidence="2" key="1">
    <citation type="submission" date="2021-01" db="EMBL/GenBank/DDBJ databases">
        <authorList>
            <person name="Corre E."/>
            <person name="Pelletier E."/>
            <person name="Niang G."/>
            <person name="Scheremetjew M."/>
            <person name="Finn R."/>
            <person name="Kale V."/>
            <person name="Holt S."/>
            <person name="Cochrane G."/>
            <person name="Meng A."/>
            <person name="Brown T."/>
            <person name="Cohen L."/>
        </authorList>
    </citation>
    <scope>NUCLEOTIDE SEQUENCE</scope>
    <source>
        <strain evidence="2">Isolate 1302-5</strain>
    </source>
</reference>
<organism evidence="2">
    <name type="scientific">Odontella aurita</name>
    <dbReference type="NCBI Taxonomy" id="265563"/>
    <lineage>
        <taxon>Eukaryota</taxon>
        <taxon>Sar</taxon>
        <taxon>Stramenopiles</taxon>
        <taxon>Ochrophyta</taxon>
        <taxon>Bacillariophyta</taxon>
        <taxon>Mediophyceae</taxon>
        <taxon>Biddulphiophycidae</taxon>
        <taxon>Eupodiscales</taxon>
        <taxon>Odontellaceae</taxon>
        <taxon>Odontella</taxon>
    </lineage>
</organism>
<name>A0A7S4ILB9_9STRA</name>
<evidence type="ECO:0000256" key="1">
    <source>
        <dbReference type="SAM" id="MobiDB-lite"/>
    </source>
</evidence>
<gene>
    <name evidence="2" type="ORF">OAUR00152_LOCUS12677</name>
</gene>
<dbReference type="EMBL" id="HBKQ01018697">
    <property type="protein sequence ID" value="CAE2232954.1"/>
    <property type="molecule type" value="Transcribed_RNA"/>
</dbReference>
<accession>A0A7S4ILB9</accession>
<evidence type="ECO:0000313" key="2">
    <source>
        <dbReference type="EMBL" id="CAE2232954.1"/>
    </source>
</evidence>
<protein>
    <submittedName>
        <fullName evidence="2">Uncharacterized protein</fullName>
    </submittedName>
</protein>